<organism evidence="2">
    <name type="scientific">Cucumis melo</name>
    <name type="common">Muskmelon</name>
    <dbReference type="NCBI Taxonomy" id="3656"/>
    <lineage>
        <taxon>Eukaryota</taxon>
        <taxon>Viridiplantae</taxon>
        <taxon>Streptophyta</taxon>
        <taxon>Embryophyta</taxon>
        <taxon>Tracheophyta</taxon>
        <taxon>Spermatophyta</taxon>
        <taxon>Magnoliopsida</taxon>
        <taxon>eudicotyledons</taxon>
        <taxon>Gunneridae</taxon>
        <taxon>Pentapetalae</taxon>
        <taxon>rosids</taxon>
        <taxon>fabids</taxon>
        <taxon>Cucurbitales</taxon>
        <taxon>Cucurbitaceae</taxon>
        <taxon>Benincaseae</taxon>
        <taxon>Cucumis</taxon>
    </lineage>
</organism>
<feature type="compositionally biased region" description="Low complexity" evidence="1">
    <location>
        <begin position="438"/>
        <end position="447"/>
    </location>
</feature>
<dbReference type="RefSeq" id="XP_008458451.2">
    <property type="nucleotide sequence ID" value="XM_008460229.3"/>
</dbReference>
<feature type="compositionally biased region" description="Basic residues" evidence="1">
    <location>
        <begin position="312"/>
        <end position="325"/>
    </location>
</feature>
<sequence length="599" mass="66346">MAGTYGSTIALSLPSNKFTICTPKPLLSVSSSISISSRSKLRTRKNHLRIKILKTLTRPPPFSLSPIPPETQSPIPIVSPGTSGPVDVETEVLSPAESCPSSTDGESRLSESSSTASLFNFDVAKFSWGSFVKLGVYFLAVFAFQTICTVWVLEYGSSSKEDTSSNEDLSVRRNSGREVLLNGNERIGLGNVGSKRNKLVYLEETKMREKIEEIRSMARAARIEEKNKRSDDFGEDDMEGGNAISRARIDIEKEVDARLVKLEKRLNSSKEKIPGSSMNYLLKSENVEDAVERNSFNGEERDKSLMFKKKMRYRNSSSHRIKKPKGFQGFVSNGKKSGSNGKGTTVGGANFVVDKMGVKDTEKRVGNKIMDSVSEMFEDDGTSFARNELVLPEENDKTNLDLGIKASSSKNKPSNGVVQETSSVVISKSQNLKDVVEKSSSSASSVDSVEKKSKAGEDRRKQSNKKADLWWLNLPYVLVIVMRQGSDEELDGLFTIRIPSATQDIEESTYTVAFENHVDANNFCFLLESFFDELDNFTTDVVPLPTKELEKVIKSHTSKMIVVKKGQLQLYAGQPFADVEMALYSLVERNENVISLHSS</sequence>
<dbReference type="PANTHER" id="PTHR34962">
    <property type="entry name" value="EMBRYO DEFECTIVE 1703-RELATED"/>
    <property type="match status" value="1"/>
</dbReference>
<dbReference type="PANTHER" id="PTHR34962:SF3">
    <property type="entry name" value="ABC SUBFAMILY C PROTEIN"/>
    <property type="match status" value="1"/>
</dbReference>
<proteinExistence type="predicted"/>
<name>A0A9I9DPT3_CUCME</name>
<reference evidence="2" key="1">
    <citation type="submission" date="2023-03" db="UniProtKB">
        <authorList>
            <consortium name="EnsemblPlants"/>
        </authorList>
    </citation>
    <scope>IDENTIFICATION</scope>
</reference>
<feature type="region of interest" description="Disordered" evidence="1">
    <location>
        <begin position="312"/>
        <end position="346"/>
    </location>
</feature>
<evidence type="ECO:0000256" key="1">
    <source>
        <dbReference type="SAM" id="MobiDB-lite"/>
    </source>
</evidence>
<dbReference type="EnsemblPlants" id="MELO3C021329.2.1">
    <property type="protein sequence ID" value="MELO3C021329.2.1"/>
    <property type="gene ID" value="MELO3C021329.2"/>
</dbReference>
<feature type="region of interest" description="Disordered" evidence="1">
    <location>
        <begin position="400"/>
        <end position="420"/>
    </location>
</feature>
<dbReference type="eggNOG" id="ENOG502QU1E">
    <property type="taxonomic scope" value="Eukaryota"/>
</dbReference>
<dbReference type="Pfam" id="PF11360">
    <property type="entry name" value="DUF3110"/>
    <property type="match status" value="1"/>
</dbReference>
<feature type="region of interest" description="Disordered" evidence="1">
    <location>
        <begin position="436"/>
        <end position="460"/>
    </location>
</feature>
<accession>A0A9I9DPT3</accession>
<dbReference type="InterPro" id="IPR021503">
    <property type="entry name" value="DUF3110"/>
</dbReference>
<evidence type="ECO:0000313" key="2">
    <source>
        <dbReference type="EnsemblPlants" id="MELO3C021329.2.1"/>
    </source>
</evidence>
<feature type="compositionally biased region" description="Polar residues" evidence="1">
    <location>
        <begin position="406"/>
        <end position="420"/>
    </location>
</feature>
<protein>
    <submittedName>
        <fullName evidence="2">Uncharacterized protein</fullName>
    </submittedName>
</protein>
<feature type="compositionally biased region" description="Basic and acidic residues" evidence="1">
    <location>
        <begin position="448"/>
        <end position="460"/>
    </location>
</feature>
<gene>
    <name evidence="2" type="primary">103497853</name>
</gene>